<name>A0ABR0DWT4_ZASCE</name>
<evidence type="ECO:0000256" key="1">
    <source>
        <dbReference type="ARBA" id="ARBA00004141"/>
    </source>
</evidence>
<dbReference type="PANTHER" id="PTHR48022">
    <property type="entry name" value="PLASTIDIC GLUCOSE TRANSPORTER 4"/>
    <property type="match status" value="1"/>
</dbReference>
<dbReference type="Pfam" id="PF00083">
    <property type="entry name" value="Sugar_tr"/>
    <property type="match status" value="1"/>
</dbReference>
<organism evidence="9 10">
    <name type="scientific">Zasmidium cellare</name>
    <name type="common">Wine cellar mold</name>
    <name type="synonym">Racodium cellare</name>
    <dbReference type="NCBI Taxonomy" id="395010"/>
    <lineage>
        <taxon>Eukaryota</taxon>
        <taxon>Fungi</taxon>
        <taxon>Dikarya</taxon>
        <taxon>Ascomycota</taxon>
        <taxon>Pezizomycotina</taxon>
        <taxon>Dothideomycetes</taxon>
        <taxon>Dothideomycetidae</taxon>
        <taxon>Mycosphaerellales</taxon>
        <taxon>Mycosphaerellaceae</taxon>
        <taxon>Zasmidium</taxon>
    </lineage>
</organism>
<dbReference type="PROSITE" id="PS00216">
    <property type="entry name" value="SUGAR_TRANSPORT_1"/>
    <property type="match status" value="1"/>
</dbReference>
<dbReference type="EMBL" id="JAXOVC010000015">
    <property type="protein sequence ID" value="KAK4493640.1"/>
    <property type="molecule type" value="Genomic_DNA"/>
</dbReference>
<evidence type="ECO:0000256" key="2">
    <source>
        <dbReference type="ARBA" id="ARBA00010992"/>
    </source>
</evidence>
<feature type="domain" description="Major facilitator superfamily (MFS) profile" evidence="8">
    <location>
        <begin position="63"/>
        <end position="324"/>
    </location>
</feature>
<evidence type="ECO:0000256" key="5">
    <source>
        <dbReference type="ARBA" id="ARBA00023136"/>
    </source>
</evidence>
<feature type="transmembrane region" description="Helical" evidence="7">
    <location>
        <begin position="166"/>
        <end position="186"/>
    </location>
</feature>
<evidence type="ECO:0000256" key="4">
    <source>
        <dbReference type="ARBA" id="ARBA00022989"/>
    </source>
</evidence>
<dbReference type="Proteomes" id="UP001305779">
    <property type="component" value="Unassembled WGS sequence"/>
</dbReference>
<keyword evidence="3 7" id="KW-0812">Transmembrane</keyword>
<comment type="caution">
    <text evidence="9">The sequence shown here is derived from an EMBL/GenBank/DDBJ whole genome shotgun (WGS) entry which is preliminary data.</text>
</comment>
<dbReference type="Gene3D" id="1.20.1250.20">
    <property type="entry name" value="MFS general substrate transporter like domains"/>
    <property type="match status" value="1"/>
</dbReference>
<dbReference type="InterPro" id="IPR050360">
    <property type="entry name" value="MFS_Sugar_Transporters"/>
</dbReference>
<dbReference type="PANTHER" id="PTHR48022:SF83">
    <property type="entry name" value="MAJOR FACILITATOR SUPERFAMILY (MFS) PROFILE DOMAIN-CONTAINING PROTEIN"/>
    <property type="match status" value="1"/>
</dbReference>
<accession>A0ABR0DWT4</accession>
<keyword evidence="4 7" id="KW-1133">Transmembrane helix</keyword>
<keyword evidence="10" id="KW-1185">Reference proteome</keyword>
<dbReference type="InterPro" id="IPR036259">
    <property type="entry name" value="MFS_trans_sf"/>
</dbReference>
<feature type="region of interest" description="Disordered" evidence="6">
    <location>
        <begin position="1"/>
        <end position="21"/>
    </location>
</feature>
<reference evidence="9 10" key="1">
    <citation type="journal article" date="2023" name="G3 (Bethesda)">
        <title>A chromosome-level genome assembly of Zasmidium syzygii isolated from banana leaves.</title>
        <authorList>
            <person name="van Westerhoven A.C."/>
            <person name="Mehrabi R."/>
            <person name="Talebi R."/>
            <person name="Steentjes M.B.F."/>
            <person name="Corcolon B."/>
            <person name="Chong P.A."/>
            <person name="Kema G.H.J."/>
            <person name="Seidl M.F."/>
        </authorList>
    </citation>
    <scope>NUCLEOTIDE SEQUENCE [LARGE SCALE GENOMIC DNA]</scope>
    <source>
        <strain evidence="9 10">P124</strain>
    </source>
</reference>
<evidence type="ECO:0000256" key="7">
    <source>
        <dbReference type="SAM" id="Phobius"/>
    </source>
</evidence>
<comment type="subcellular location">
    <subcellularLocation>
        <location evidence="1">Membrane</location>
        <topology evidence="1">Multi-pass membrane protein</topology>
    </subcellularLocation>
</comment>
<feature type="transmembrane region" description="Helical" evidence="7">
    <location>
        <begin position="56"/>
        <end position="76"/>
    </location>
</feature>
<gene>
    <name evidence="9" type="ORF">PRZ48_014825</name>
</gene>
<protein>
    <recommendedName>
        <fullName evidence="8">Major facilitator superfamily (MFS) profile domain-containing protein</fullName>
    </recommendedName>
</protein>
<evidence type="ECO:0000256" key="3">
    <source>
        <dbReference type="ARBA" id="ARBA00022692"/>
    </source>
</evidence>
<evidence type="ECO:0000313" key="9">
    <source>
        <dbReference type="EMBL" id="KAK4493640.1"/>
    </source>
</evidence>
<feature type="transmembrane region" description="Helical" evidence="7">
    <location>
        <begin position="192"/>
        <end position="219"/>
    </location>
</feature>
<evidence type="ECO:0000313" key="10">
    <source>
        <dbReference type="Proteomes" id="UP001305779"/>
    </source>
</evidence>
<evidence type="ECO:0000259" key="8">
    <source>
        <dbReference type="PROSITE" id="PS50850"/>
    </source>
</evidence>
<keyword evidence="5 7" id="KW-0472">Membrane</keyword>
<dbReference type="InterPro" id="IPR005829">
    <property type="entry name" value="Sugar_transporter_CS"/>
</dbReference>
<dbReference type="PROSITE" id="PS50850">
    <property type="entry name" value="MFS"/>
    <property type="match status" value="1"/>
</dbReference>
<sequence length="324" mass="34944">MDGNISKGPKENEALATTTSHDASGSIYKGEMIALDQAQQATQLQHEISLRDAFRLYRPAIAWSFLFSLGVVMAGFDPQLIGTLVAIPTFQKTFGKPVGNGEYAIAAQWQSAFNLGVPVGQVVGALGVGLPLDRFGRRITLAGCCLITCIAVALQSSAQNKPQILVAELVNGIVLGAYPVIAPTYISEVTPVVFRGVAAAFVNLSFVIGQLVASGVLAGTQNRPDRWSYDIPFLVQFVFPIIIVALLPFCPESPWHLVRKGKLEKAERALGRLAHSSVDAKAALAHIKLTTALEQEEERLETFIDCLRGTNLRRTVISTIVYAI</sequence>
<evidence type="ECO:0000256" key="6">
    <source>
        <dbReference type="SAM" id="MobiDB-lite"/>
    </source>
</evidence>
<comment type="similarity">
    <text evidence="2">Belongs to the major facilitator superfamily. Sugar transporter (TC 2.A.1.1) family.</text>
</comment>
<dbReference type="InterPro" id="IPR005828">
    <property type="entry name" value="MFS_sugar_transport-like"/>
</dbReference>
<proteinExistence type="inferred from homology"/>
<dbReference type="SUPFAM" id="SSF103473">
    <property type="entry name" value="MFS general substrate transporter"/>
    <property type="match status" value="1"/>
</dbReference>
<feature type="transmembrane region" description="Helical" evidence="7">
    <location>
        <begin position="231"/>
        <end position="249"/>
    </location>
</feature>
<feature type="transmembrane region" description="Helical" evidence="7">
    <location>
        <begin position="135"/>
        <end position="154"/>
    </location>
</feature>
<dbReference type="InterPro" id="IPR020846">
    <property type="entry name" value="MFS_dom"/>
</dbReference>